<dbReference type="GeneID" id="13995327"/>
<sequence length="114" mass="13173">MTQIMKPADRHKWLLDYIAALPPQETVDVCSADFVNDYLDATKASAYIQPYGAHRCPSLGRDLSALYKQRRLKRVRSSIEGMGGMGFPTWVWCYQLSTMERMFREKGPEAFLEY</sequence>
<evidence type="ECO:0000313" key="1">
    <source>
        <dbReference type="EMBL" id="AFU88269.1"/>
    </source>
</evidence>
<dbReference type="Proteomes" id="UP000000463">
    <property type="component" value="Segment"/>
</dbReference>
<reference evidence="1 2" key="1">
    <citation type="journal article" date="2012" name="BMC Genomics">
        <title>The Caulobacter crescentus phage phiCbK: genomics of a canonical phage.</title>
        <authorList>
            <person name="Gill J.J."/>
            <person name="Berry J.D."/>
            <person name="Russell W.K."/>
            <person name="Lessor L."/>
            <person name="Escobar Garcia D.A."/>
            <person name="Hernandez D."/>
            <person name="Kane A."/>
            <person name="Keene J."/>
            <person name="Maddox M."/>
            <person name="Martin R."/>
            <person name="Mohan S."/>
            <person name="Thorn A.M."/>
            <person name="Russell D.H."/>
            <person name="Young R."/>
        </authorList>
    </citation>
    <scope>NUCLEOTIDE SEQUENCE [LARGE SCALE GENOMIC DNA]</scope>
</reference>
<keyword evidence="2" id="KW-1185">Reference proteome</keyword>
<dbReference type="KEGG" id="vg:13995327"/>
<organism evidence="1 2">
    <name type="scientific">Caulobacter phage CcrColossus</name>
    <dbReference type="NCBI Taxonomy" id="1211640"/>
    <lineage>
        <taxon>Viruses</taxon>
        <taxon>Duplodnaviria</taxon>
        <taxon>Heunggongvirae</taxon>
        <taxon>Uroviricota</taxon>
        <taxon>Caudoviricetes</taxon>
        <taxon>Jeanschmidtviridae</taxon>
        <taxon>Colossusvirus</taxon>
        <taxon>Colossusvirus colossus</taxon>
    </lineage>
</organism>
<name>K4JSE3_9CAUD</name>
<evidence type="ECO:0000313" key="2">
    <source>
        <dbReference type="Proteomes" id="UP000000463"/>
    </source>
</evidence>
<gene>
    <name evidence="1" type="ORF">CcrColossus_gp399</name>
</gene>
<proteinExistence type="predicted"/>
<dbReference type="RefSeq" id="YP_006988633.1">
    <property type="nucleotide sequence ID" value="NC_019406.1"/>
</dbReference>
<accession>K4JSE3</accession>
<protein>
    <submittedName>
        <fullName evidence="1">Uncharacterized protein</fullName>
    </submittedName>
</protein>
<dbReference type="EMBL" id="JX100810">
    <property type="protein sequence ID" value="AFU88269.1"/>
    <property type="molecule type" value="Genomic_DNA"/>
</dbReference>